<dbReference type="RefSeq" id="WP_007921687.1">
    <property type="nucleotide sequence ID" value="NZ_ADVG01000005.1"/>
</dbReference>
<comment type="caution">
    <text evidence="1">The sequence shown here is derived from an EMBL/GenBank/DDBJ whole genome shotgun (WGS) entry which is preliminary data.</text>
</comment>
<proteinExistence type="predicted"/>
<evidence type="ECO:0000313" key="1">
    <source>
        <dbReference type="EMBL" id="EFH79685.1"/>
    </source>
</evidence>
<dbReference type="Gene3D" id="3.40.50.300">
    <property type="entry name" value="P-loop containing nucleotide triphosphate hydrolases"/>
    <property type="match status" value="1"/>
</dbReference>
<dbReference type="AlphaFoldDB" id="D6U724"/>
<dbReference type="eggNOG" id="COG2074">
    <property type="taxonomic scope" value="Bacteria"/>
</dbReference>
<dbReference type="InParanoid" id="D6U724"/>
<name>D6U724_KTERA</name>
<organism evidence="1 2">
    <name type="scientific">Ktedonobacter racemifer DSM 44963</name>
    <dbReference type="NCBI Taxonomy" id="485913"/>
    <lineage>
        <taxon>Bacteria</taxon>
        <taxon>Bacillati</taxon>
        <taxon>Chloroflexota</taxon>
        <taxon>Ktedonobacteria</taxon>
        <taxon>Ktedonobacterales</taxon>
        <taxon>Ktedonobacteraceae</taxon>
        <taxon>Ktedonobacter</taxon>
    </lineage>
</organism>
<dbReference type="Proteomes" id="UP000004508">
    <property type="component" value="Unassembled WGS sequence"/>
</dbReference>
<reference evidence="1 2" key="1">
    <citation type="journal article" date="2011" name="Stand. Genomic Sci.">
        <title>Non-contiguous finished genome sequence and contextual data of the filamentous soil bacterium Ktedonobacter racemifer type strain (SOSP1-21).</title>
        <authorList>
            <person name="Chang Y.J."/>
            <person name="Land M."/>
            <person name="Hauser L."/>
            <person name="Chertkov O."/>
            <person name="Del Rio T.G."/>
            <person name="Nolan M."/>
            <person name="Copeland A."/>
            <person name="Tice H."/>
            <person name="Cheng J.F."/>
            <person name="Lucas S."/>
            <person name="Han C."/>
            <person name="Goodwin L."/>
            <person name="Pitluck S."/>
            <person name="Ivanova N."/>
            <person name="Ovchinikova G."/>
            <person name="Pati A."/>
            <person name="Chen A."/>
            <person name="Palaniappan K."/>
            <person name="Mavromatis K."/>
            <person name="Liolios K."/>
            <person name="Brettin T."/>
            <person name="Fiebig A."/>
            <person name="Rohde M."/>
            <person name="Abt B."/>
            <person name="Goker M."/>
            <person name="Detter J.C."/>
            <person name="Woyke T."/>
            <person name="Bristow J."/>
            <person name="Eisen J.A."/>
            <person name="Markowitz V."/>
            <person name="Hugenholtz P."/>
            <person name="Kyrpides N.C."/>
            <person name="Klenk H.P."/>
            <person name="Lapidus A."/>
        </authorList>
    </citation>
    <scope>NUCLEOTIDE SEQUENCE [LARGE SCALE GENOMIC DNA]</scope>
    <source>
        <strain evidence="2">DSM 44963</strain>
    </source>
</reference>
<dbReference type="InterPro" id="IPR027417">
    <property type="entry name" value="P-loop_NTPase"/>
</dbReference>
<dbReference type="OrthoDB" id="161955at2"/>
<gene>
    <name evidence="1" type="ORF">Krac_0171</name>
</gene>
<protein>
    <recommendedName>
        <fullName evidence="3">(d)CMP kinase</fullName>
    </recommendedName>
</protein>
<evidence type="ECO:0000313" key="2">
    <source>
        <dbReference type="Proteomes" id="UP000004508"/>
    </source>
</evidence>
<accession>D6U724</accession>
<evidence type="ECO:0008006" key="3">
    <source>
        <dbReference type="Google" id="ProtNLM"/>
    </source>
</evidence>
<keyword evidence="2" id="KW-1185">Reference proteome</keyword>
<dbReference type="STRING" id="485913.Krac_0171"/>
<dbReference type="SUPFAM" id="SSF52540">
    <property type="entry name" value="P-loop containing nucleoside triphosphate hydrolases"/>
    <property type="match status" value="1"/>
</dbReference>
<dbReference type="EMBL" id="ADVG01000005">
    <property type="protein sequence ID" value="EFH79685.1"/>
    <property type="molecule type" value="Genomic_DNA"/>
</dbReference>
<sequence length="207" mass="23353">MVQTDWTVLLLGGSSGVGKTTVAEQIGRHLGISWLQLDDFRLALQWGLASLLPEHHIEALNFFNDPTVWQSAPEHLCKGLITMGESMVPSLEIVVNNHVDTAAPTVIEGDGILPSLFAQPSFQRHRTTGRVRAVFLVEPEEERIFANIIERQRGTQNQSEAELRTEARTKWLYGQWLTKEAQQYDLPVLPPRPWSTLFERLLSAFAL</sequence>